<reference evidence="2 3" key="1">
    <citation type="journal article" date="2010" name="BMC Genomics">
        <title>Genome analysis and comparative genomics of a Giardia intestinalis assemblage E isolate.</title>
        <authorList>
            <person name="Jerlstrom-Hultqvist J."/>
            <person name="Franzen O."/>
            <person name="Ankarklev J."/>
            <person name="Xu F."/>
            <person name="Nohynkova E."/>
            <person name="Andersson J.O."/>
            <person name="Svard S.G."/>
            <person name="Andersson B."/>
        </authorList>
    </citation>
    <scope>NUCLEOTIDE SEQUENCE [LARGE SCALE GENOMIC DNA]</scope>
    <source>
        <strain evidence="2 3">P15</strain>
    </source>
</reference>
<dbReference type="Proteomes" id="UP000008974">
    <property type="component" value="Unassembled WGS sequence"/>
</dbReference>
<organism evidence="2 3">
    <name type="scientific">Giardia intestinalis (strain P15)</name>
    <name type="common">Giardia lamblia</name>
    <dbReference type="NCBI Taxonomy" id="658858"/>
    <lineage>
        <taxon>Eukaryota</taxon>
        <taxon>Metamonada</taxon>
        <taxon>Diplomonadida</taxon>
        <taxon>Hexamitidae</taxon>
        <taxon>Giardiinae</taxon>
        <taxon>Giardia</taxon>
    </lineage>
</organism>
<feature type="region of interest" description="Disordered" evidence="1">
    <location>
        <begin position="147"/>
        <end position="174"/>
    </location>
</feature>
<dbReference type="OrthoDB" id="10254169at2759"/>
<evidence type="ECO:0000313" key="3">
    <source>
        <dbReference type="Proteomes" id="UP000008974"/>
    </source>
</evidence>
<evidence type="ECO:0000256" key="1">
    <source>
        <dbReference type="SAM" id="MobiDB-lite"/>
    </source>
</evidence>
<proteinExistence type="predicted"/>
<name>E1EZT2_GIAIA</name>
<dbReference type="VEuPathDB" id="GiardiaDB:GLP15_1229"/>
<dbReference type="EMBL" id="ACVC01000099">
    <property type="protein sequence ID" value="EFO64310.1"/>
    <property type="molecule type" value="Genomic_DNA"/>
</dbReference>
<dbReference type="OMA" id="YIMARRM"/>
<evidence type="ECO:0000313" key="2">
    <source>
        <dbReference type="EMBL" id="EFO64310.1"/>
    </source>
</evidence>
<feature type="compositionally biased region" description="Polar residues" evidence="1">
    <location>
        <begin position="162"/>
        <end position="173"/>
    </location>
</feature>
<dbReference type="AlphaFoldDB" id="E1EZT2"/>
<sequence>MKTADSSPEYPRQSVRAVISNARSYNNEADMLSLKHTAKGSFPSLTLEYKAYRLGPEYIMARRMKEYLYHPGRTADVDGVIPEYLNNEFEKLYTTMKRPSPMRGPSETLMPQKRMIDAARVMFNREQAWRPVSVYTRNCRKTIVDEHHQYSSPESPRCRSVSLHSSPLRSPNRQGGIMQLSYPDTIPFSAQSYNDPVRDNFLSLLKNGQSNHQIHQDVKCFRITADRTLPCPATNAAVASLIYLSRHFCHLDTS</sequence>
<gene>
    <name evidence="2" type="ORF">GLP15_1229</name>
</gene>
<accession>E1EZT2</accession>
<protein>
    <submittedName>
        <fullName evidence="2">Uncharacterized protein</fullName>
    </submittedName>
</protein>
<comment type="caution">
    <text evidence="2">The sequence shown here is derived from an EMBL/GenBank/DDBJ whole genome shotgun (WGS) entry which is preliminary data.</text>
</comment>